<feature type="region of interest" description="Disordered" evidence="4">
    <location>
        <begin position="1069"/>
        <end position="1156"/>
    </location>
</feature>
<feature type="signal peptide" evidence="5">
    <location>
        <begin position="1"/>
        <end position="28"/>
    </location>
</feature>
<dbReference type="GO" id="GO:0009306">
    <property type="term" value="P:protein secretion"/>
    <property type="evidence" value="ECO:0007669"/>
    <property type="project" value="TreeGrafter"/>
</dbReference>
<comment type="subcellular location">
    <subcellularLocation>
        <location evidence="1">Membrane</location>
    </subcellularLocation>
</comment>
<dbReference type="KEGG" id="pnd:Pla175_40580"/>
<feature type="compositionally biased region" description="Basic and acidic residues" evidence="4">
    <location>
        <begin position="1096"/>
        <end position="1116"/>
    </location>
</feature>
<evidence type="ECO:0000256" key="5">
    <source>
        <dbReference type="SAM" id="SignalP"/>
    </source>
</evidence>
<dbReference type="InterPro" id="IPR038591">
    <property type="entry name" value="NolW-like_sf"/>
</dbReference>
<dbReference type="EMBL" id="CP036291">
    <property type="protein sequence ID" value="QDU90649.1"/>
    <property type="molecule type" value="Genomic_DNA"/>
</dbReference>
<dbReference type="PANTHER" id="PTHR30332:SF24">
    <property type="entry name" value="SECRETIN GSPD-RELATED"/>
    <property type="match status" value="1"/>
</dbReference>
<gene>
    <name evidence="7" type="ORF">Pla175_40580</name>
</gene>
<proteinExistence type="predicted"/>
<feature type="chain" id="PRO_5022213870" evidence="5">
    <location>
        <begin position="29"/>
        <end position="1156"/>
    </location>
</feature>
<feature type="domain" description="NolW-like" evidence="6">
    <location>
        <begin position="933"/>
        <end position="1033"/>
    </location>
</feature>
<reference evidence="7 8" key="1">
    <citation type="submission" date="2019-02" db="EMBL/GenBank/DDBJ databases">
        <title>Deep-cultivation of Planctomycetes and their phenomic and genomic characterization uncovers novel biology.</title>
        <authorList>
            <person name="Wiegand S."/>
            <person name="Jogler M."/>
            <person name="Boedeker C."/>
            <person name="Pinto D."/>
            <person name="Vollmers J."/>
            <person name="Rivas-Marin E."/>
            <person name="Kohn T."/>
            <person name="Peeters S.H."/>
            <person name="Heuer A."/>
            <person name="Rast P."/>
            <person name="Oberbeckmann S."/>
            <person name="Bunk B."/>
            <person name="Jeske O."/>
            <person name="Meyerdierks A."/>
            <person name="Storesund J.E."/>
            <person name="Kallscheuer N."/>
            <person name="Luecker S."/>
            <person name="Lage O.M."/>
            <person name="Pohl T."/>
            <person name="Merkel B.J."/>
            <person name="Hornburger P."/>
            <person name="Mueller R.-W."/>
            <person name="Bruemmer F."/>
            <person name="Labrenz M."/>
            <person name="Spormann A.M."/>
            <person name="Op den Camp H."/>
            <person name="Overmann J."/>
            <person name="Amann R."/>
            <person name="Jetten M.S.M."/>
            <person name="Mascher T."/>
            <person name="Medema M.H."/>
            <person name="Devos D.P."/>
            <person name="Kaster A.-K."/>
            <person name="Ovreas L."/>
            <person name="Rohde M."/>
            <person name="Galperin M.Y."/>
            <person name="Jogler C."/>
        </authorList>
    </citation>
    <scope>NUCLEOTIDE SEQUENCE [LARGE SCALE GENOMIC DNA]</scope>
    <source>
        <strain evidence="7 8">Pla175</strain>
    </source>
</reference>
<dbReference type="PANTHER" id="PTHR30332">
    <property type="entry name" value="PROBABLE GENERAL SECRETION PATHWAY PROTEIN D"/>
    <property type="match status" value="1"/>
</dbReference>
<dbReference type="Proteomes" id="UP000317429">
    <property type="component" value="Chromosome"/>
</dbReference>
<evidence type="ECO:0000256" key="3">
    <source>
        <dbReference type="ARBA" id="ARBA00023136"/>
    </source>
</evidence>
<evidence type="ECO:0000256" key="2">
    <source>
        <dbReference type="ARBA" id="ARBA00022729"/>
    </source>
</evidence>
<dbReference type="Pfam" id="PF03958">
    <property type="entry name" value="Secretin_N"/>
    <property type="match status" value="2"/>
</dbReference>
<evidence type="ECO:0000313" key="8">
    <source>
        <dbReference type="Proteomes" id="UP000317429"/>
    </source>
</evidence>
<feature type="compositionally biased region" description="Gly residues" evidence="4">
    <location>
        <begin position="961"/>
        <end position="971"/>
    </location>
</feature>
<feature type="compositionally biased region" description="Gly residues" evidence="4">
    <location>
        <begin position="983"/>
        <end position="993"/>
    </location>
</feature>
<name>A0A518DGQ3_9BACT</name>
<evidence type="ECO:0000259" key="6">
    <source>
        <dbReference type="Pfam" id="PF03958"/>
    </source>
</evidence>
<keyword evidence="2 5" id="KW-0732">Signal</keyword>
<sequence precursor="true">MQPNDSFRFFPVGLLAVCALLAGSAAPAAVPELVGTLSIAVEPEVAKQLGLTAAQRDKLFDVIDDAELRGASLAVAAERIPKTSQVERLAPFRLAVQRAGLALLSEAQRQRVAELAAERENPAFDAAEAIAAAVPMDEAIERTKQNLEQPVEAPASDAAADEPAEAKEDAKPASEARPAASEAPAVAQPAPSQPEASPSDMKPAPAAEAVAEKAAEPEAEQPADSKADDKPAVAAAAPAPVPAGDGRMTINFRYQPWKDVIDWYAEQAELSLVLESPPTGTFNYQDTKRYTAAEALDVLNSVLLTKGYTLVRKGRMLLLANLEDGIPPNLVTDVPLDELNDRGEYELIRVLFRVRGVTPAEASDQLRSLVGPQGSIVVVPSAGMIQVTETAGRIRVIRDVVEAFGRRDLLDGELKTFDLKFALADELLPALRPMLGIPEGSLSTDDGSLRLAIDFMGERILARGNSDKLGALADLIDLLDVPGSMGTGAAEAPQLEVYPVVSADPEVVLSVVQTLLAGSEGTRLATDAATGNLVALATPSEHATIRATLQQMGQDARTIEVIPLYEVDPTSAVMAIQRLFAGPNPEKPDPRAPVVDADLYTNSLLIRASGSQLTQIRGLLEKMGESSDYEADMAARGNVRMLPYTGAAARSALSQIERIWPALRPNQIRIVTPSEVIPSFVPSDHGGYGDPMSPLDPLESMFQQFAPPSAAPPIDRGTSLPAPGRVRARFAAQQEPAGEAAPAEGAAAQPQEAQPQAQPQAALQPAAPQQERSATLFVAPGAGGTIIASKDLDALDEFEELLSASAGRSASGGREYAVFYLRYSTAPVAAQILSKVFGASSSAGGGGGLLGGIADAAMGDMGGGLMGDLLGMGGGDSSAAGFSSASVDIVPDVRLNALIVYARPDDLESIERLLRIIDQRIGPTEVEAGGRPRMIPVVNHKAASIAEVVKEVYQDRMQQASGGGGRGGGGPSPEDIMKMLRSKGGGGAAGGGDTQEEAKMTIGVDERSNSLIVRAPDQLFMEVERLVKDLDEEGLETPQSTRVVSLRNTNAEAVKNALQSLLGEDAVITTGSDSSSGRTSSSRSSSPSSSSGSSSDAEKQREEFMQRMDFFRRLRESGGGGGGDTGGRGGGGGGAPSGGGGRGGGGGGGGGGRGGR</sequence>
<feature type="compositionally biased region" description="Gly residues" evidence="4">
    <location>
        <begin position="1117"/>
        <end position="1156"/>
    </location>
</feature>
<feature type="region of interest" description="Disordered" evidence="4">
    <location>
        <begin position="148"/>
        <end position="246"/>
    </location>
</feature>
<feature type="region of interest" description="Disordered" evidence="4">
    <location>
        <begin position="958"/>
        <end position="994"/>
    </location>
</feature>
<dbReference type="InterPro" id="IPR005644">
    <property type="entry name" value="NolW-like"/>
</dbReference>
<dbReference type="RefSeq" id="WP_145289566.1">
    <property type="nucleotide sequence ID" value="NZ_CP036291.1"/>
</dbReference>
<accession>A0A518DGQ3</accession>
<dbReference type="OrthoDB" id="221929at2"/>
<dbReference type="GO" id="GO:0016020">
    <property type="term" value="C:membrane"/>
    <property type="evidence" value="ECO:0007669"/>
    <property type="project" value="UniProtKB-SubCell"/>
</dbReference>
<feature type="region of interest" description="Disordered" evidence="4">
    <location>
        <begin position="731"/>
        <end position="772"/>
    </location>
</feature>
<keyword evidence="8" id="KW-1185">Reference proteome</keyword>
<organism evidence="7 8">
    <name type="scientific">Pirellulimonas nuda</name>
    <dbReference type="NCBI Taxonomy" id="2528009"/>
    <lineage>
        <taxon>Bacteria</taxon>
        <taxon>Pseudomonadati</taxon>
        <taxon>Planctomycetota</taxon>
        <taxon>Planctomycetia</taxon>
        <taxon>Pirellulales</taxon>
        <taxon>Lacipirellulaceae</taxon>
        <taxon>Pirellulimonas</taxon>
    </lineage>
</organism>
<dbReference type="InterPro" id="IPR050810">
    <property type="entry name" value="Bact_Secretion_Sys_Channel"/>
</dbReference>
<evidence type="ECO:0000313" key="7">
    <source>
        <dbReference type="EMBL" id="QDU90649.1"/>
    </source>
</evidence>
<evidence type="ECO:0000256" key="4">
    <source>
        <dbReference type="SAM" id="MobiDB-lite"/>
    </source>
</evidence>
<evidence type="ECO:0000256" key="1">
    <source>
        <dbReference type="ARBA" id="ARBA00004370"/>
    </source>
</evidence>
<protein>
    <submittedName>
        <fullName evidence="7">Bacterial type II/III secretion system short domain protein</fullName>
    </submittedName>
</protein>
<dbReference type="GO" id="GO:0015627">
    <property type="term" value="C:type II protein secretion system complex"/>
    <property type="evidence" value="ECO:0007669"/>
    <property type="project" value="TreeGrafter"/>
</dbReference>
<dbReference type="Gene3D" id="3.30.1370.120">
    <property type="match status" value="4"/>
</dbReference>
<feature type="compositionally biased region" description="Low complexity" evidence="4">
    <location>
        <begin position="1069"/>
        <end position="1095"/>
    </location>
</feature>
<keyword evidence="3" id="KW-0472">Membrane</keyword>
<feature type="domain" description="NolW-like" evidence="6">
    <location>
        <begin position="817"/>
        <end position="920"/>
    </location>
</feature>
<dbReference type="AlphaFoldDB" id="A0A518DGQ3"/>
<feature type="compositionally biased region" description="Low complexity" evidence="4">
    <location>
        <begin position="175"/>
        <end position="209"/>
    </location>
</feature>
<feature type="compositionally biased region" description="Basic and acidic residues" evidence="4">
    <location>
        <begin position="164"/>
        <end position="174"/>
    </location>
</feature>
<feature type="compositionally biased region" description="Low complexity" evidence="4">
    <location>
        <begin position="731"/>
        <end position="771"/>
    </location>
</feature>